<dbReference type="PANTHER" id="PTHR42837:SF2">
    <property type="entry name" value="MEMBRANE METALLOPROTEASE ARASP2, CHLOROPLASTIC-RELATED"/>
    <property type="match status" value="1"/>
</dbReference>
<keyword evidence="10 11" id="KW-0472">Membrane</keyword>
<evidence type="ECO:0000256" key="8">
    <source>
        <dbReference type="ARBA" id="ARBA00022989"/>
    </source>
</evidence>
<dbReference type="GO" id="GO:0006508">
    <property type="term" value="P:proteolysis"/>
    <property type="evidence" value="ECO:0007669"/>
    <property type="project" value="UniProtKB-KW"/>
</dbReference>
<reference evidence="13 14" key="1">
    <citation type="submission" date="2019-03" db="EMBL/GenBank/DDBJ databases">
        <title>Diversity of the mouse oral microbiome.</title>
        <authorList>
            <person name="Joseph S."/>
            <person name="Aduse-Opoku J."/>
            <person name="Curtis M."/>
            <person name="Wade W."/>
            <person name="Hashim A."/>
        </authorList>
    </citation>
    <scope>NUCLEOTIDE SEQUENCE [LARGE SCALE GENOMIC DNA]</scope>
    <source>
        <strain evidence="13 14">P1012</strain>
    </source>
</reference>
<comment type="subcellular location">
    <subcellularLocation>
        <location evidence="2">Membrane</location>
        <topology evidence="2">Multi-pass membrane protein</topology>
    </subcellularLocation>
</comment>
<keyword evidence="6" id="KW-0378">Hydrolase</keyword>
<dbReference type="RefSeq" id="WP_135113844.1">
    <property type="nucleotide sequence ID" value="NZ_JADGLL010000008.1"/>
</dbReference>
<organism evidence="13 14">
    <name type="scientific">Microbacterium paludicola</name>
    <dbReference type="NCBI Taxonomy" id="300019"/>
    <lineage>
        <taxon>Bacteria</taxon>
        <taxon>Bacillati</taxon>
        <taxon>Actinomycetota</taxon>
        <taxon>Actinomycetes</taxon>
        <taxon>Micrococcales</taxon>
        <taxon>Microbacteriaceae</taxon>
        <taxon>Microbacterium</taxon>
    </lineage>
</organism>
<dbReference type="InterPro" id="IPR001478">
    <property type="entry name" value="PDZ"/>
</dbReference>
<keyword evidence="9 13" id="KW-0482">Metalloprotease</keyword>
<evidence type="ECO:0000256" key="9">
    <source>
        <dbReference type="ARBA" id="ARBA00023049"/>
    </source>
</evidence>
<evidence type="ECO:0000313" key="13">
    <source>
        <dbReference type="EMBL" id="TFU33522.1"/>
    </source>
</evidence>
<dbReference type="PANTHER" id="PTHR42837">
    <property type="entry name" value="REGULATOR OF SIGMA-E PROTEASE RSEP"/>
    <property type="match status" value="1"/>
</dbReference>
<keyword evidence="4 13" id="KW-0645">Protease</keyword>
<dbReference type="SUPFAM" id="SSF50156">
    <property type="entry name" value="PDZ domain-like"/>
    <property type="match status" value="1"/>
</dbReference>
<dbReference type="OrthoDB" id="9782003at2"/>
<protein>
    <submittedName>
        <fullName evidence="13">RIP metalloprotease</fullName>
    </submittedName>
</protein>
<dbReference type="EMBL" id="SPQB01000008">
    <property type="protein sequence ID" value="TFU33522.1"/>
    <property type="molecule type" value="Genomic_DNA"/>
</dbReference>
<dbReference type="Gene3D" id="2.30.42.10">
    <property type="match status" value="1"/>
</dbReference>
<keyword evidence="14" id="KW-1185">Reference proteome</keyword>
<dbReference type="Pfam" id="PF02163">
    <property type="entry name" value="Peptidase_M50"/>
    <property type="match status" value="1"/>
</dbReference>
<comment type="caution">
    <text evidence="13">The sequence shown here is derived from an EMBL/GenBank/DDBJ whole genome shotgun (WGS) entry which is preliminary data.</text>
</comment>
<feature type="transmembrane region" description="Helical" evidence="11">
    <location>
        <begin position="398"/>
        <end position="419"/>
    </location>
</feature>
<keyword evidence="5 11" id="KW-0812">Transmembrane</keyword>
<evidence type="ECO:0000256" key="10">
    <source>
        <dbReference type="ARBA" id="ARBA00023136"/>
    </source>
</evidence>
<comment type="cofactor">
    <cofactor evidence="1">
        <name>Zn(2+)</name>
        <dbReference type="ChEBI" id="CHEBI:29105"/>
    </cofactor>
</comment>
<dbReference type="InterPro" id="IPR008915">
    <property type="entry name" value="Peptidase_M50"/>
</dbReference>
<evidence type="ECO:0000256" key="2">
    <source>
        <dbReference type="ARBA" id="ARBA00004141"/>
    </source>
</evidence>
<evidence type="ECO:0000259" key="12">
    <source>
        <dbReference type="SMART" id="SM00228"/>
    </source>
</evidence>
<dbReference type="CDD" id="cd06163">
    <property type="entry name" value="S2P-M50_PDZ_RseP-like"/>
    <property type="match status" value="1"/>
</dbReference>
<dbReference type="GO" id="GO:0004222">
    <property type="term" value="F:metalloendopeptidase activity"/>
    <property type="evidence" value="ECO:0007669"/>
    <property type="project" value="InterPro"/>
</dbReference>
<keyword evidence="7" id="KW-0862">Zinc</keyword>
<dbReference type="GO" id="GO:0016020">
    <property type="term" value="C:membrane"/>
    <property type="evidence" value="ECO:0007669"/>
    <property type="project" value="UniProtKB-SubCell"/>
</dbReference>
<dbReference type="AlphaFoldDB" id="A0A4Y9FZ43"/>
<comment type="similarity">
    <text evidence="3">Belongs to the peptidase M50B family.</text>
</comment>
<name>A0A4Y9FZ43_9MICO</name>
<feature type="domain" description="PDZ" evidence="12">
    <location>
        <begin position="146"/>
        <end position="228"/>
    </location>
</feature>
<dbReference type="InterPro" id="IPR036034">
    <property type="entry name" value="PDZ_sf"/>
</dbReference>
<dbReference type="CDD" id="cd23081">
    <property type="entry name" value="cpPDZ_EcRseP-like"/>
    <property type="match status" value="1"/>
</dbReference>
<feature type="transmembrane region" description="Helical" evidence="11">
    <location>
        <begin position="123"/>
        <end position="145"/>
    </location>
</feature>
<feature type="transmembrane region" description="Helical" evidence="11">
    <location>
        <begin position="339"/>
        <end position="359"/>
    </location>
</feature>
<evidence type="ECO:0000256" key="11">
    <source>
        <dbReference type="SAM" id="Phobius"/>
    </source>
</evidence>
<dbReference type="Pfam" id="PF17820">
    <property type="entry name" value="PDZ_6"/>
    <property type="match status" value="1"/>
</dbReference>
<evidence type="ECO:0000256" key="5">
    <source>
        <dbReference type="ARBA" id="ARBA00022692"/>
    </source>
</evidence>
<evidence type="ECO:0000256" key="6">
    <source>
        <dbReference type="ARBA" id="ARBA00022801"/>
    </source>
</evidence>
<dbReference type="Proteomes" id="UP000298358">
    <property type="component" value="Unassembled WGS sequence"/>
</dbReference>
<evidence type="ECO:0000313" key="14">
    <source>
        <dbReference type="Proteomes" id="UP000298358"/>
    </source>
</evidence>
<evidence type="ECO:0000256" key="1">
    <source>
        <dbReference type="ARBA" id="ARBA00001947"/>
    </source>
</evidence>
<evidence type="ECO:0000256" key="7">
    <source>
        <dbReference type="ARBA" id="ARBA00022833"/>
    </source>
</evidence>
<keyword evidence="8 11" id="KW-1133">Transmembrane helix</keyword>
<accession>A0A4Y9FZ43</accession>
<sequence length="429" mass="44996">MAVLAFVIGVLVVVIGLALSIALHEIGHLVPAKRFGVQTSRYMVGLGPVVWSKQIGETEYGVKLLPIGGYISMAGMYAPVRKKTRARGVLATLVQDARDANHETLVGVDDSRAFYRLPVWKRIVVMLGGPFMNLLLALVLFTVLYSGIGMNQTTTTIEAVSECVMPAGSAATECGEDDPPAPAYAAGLRPGDRLLSVGGTDVATFAEASKIIQANPGEPLSLEVMRDGVEVDLTITPVLAERELAAEDGTVTTQEVGFAGMTAAVARVQQPIWTGAEATVDGLGRVAGIILQLPVRLWDTAVDLFTGQERDPDGPLSVVGVGRLAGEVAAAEAPILDRVSAMVGLLASVNIALFVFNLIPLLPLDGGHVAIALWDGIKRAWARLRGAPEPAPADATRFVPVALLVVVLMIGMGALLFAADIFNPISIAG</sequence>
<evidence type="ECO:0000256" key="4">
    <source>
        <dbReference type="ARBA" id="ARBA00022670"/>
    </source>
</evidence>
<proteinExistence type="inferred from homology"/>
<dbReference type="InterPro" id="IPR004387">
    <property type="entry name" value="Pept_M50_Zn"/>
</dbReference>
<dbReference type="InterPro" id="IPR041489">
    <property type="entry name" value="PDZ_6"/>
</dbReference>
<gene>
    <name evidence="13" type="ORF">E4U02_05605</name>
</gene>
<dbReference type="SMART" id="SM00228">
    <property type="entry name" value="PDZ"/>
    <property type="match status" value="1"/>
</dbReference>
<evidence type="ECO:0000256" key="3">
    <source>
        <dbReference type="ARBA" id="ARBA00007931"/>
    </source>
</evidence>